<dbReference type="SMART" id="SM00965">
    <property type="entry name" value="STN"/>
    <property type="match status" value="1"/>
</dbReference>
<dbReference type="Proteomes" id="UP000032749">
    <property type="component" value="Chromosome"/>
</dbReference>
<proteinExistence type="inferred from homology"/>
<evidence type="ECO:0000313" key="11">
    <source>
        <dbReference type="EMBL" id="CCK77812.1"/>
    </source>
</evidence>
<accession>R4YRT8</accession>
<feature type="domain" description="Secretin/TonB short N-terminal" evidence="10">
    <location>
        <begin position="308"/>
        <end position="356"/>
    </location>
</feature>
<dbReference type="PANTHER" id="PTHR30604:SF1">
    <property type="entry name" value="DNA UTILIZATION PROTEIN HOFQ"/>
    <property type="match status" value="1"/>
</dbReference>
<dbReference type="InterPro" id="IPR005644">
    <property type="entry name" value="NolW-like"/>
</dbReference>
<reference evidence="11 12" key="1">
    <citation type="journal article" date="2013" name="Nat. Commun.">
        <title>Genome sequence and functional genomic analysis of the oil-degrading bacterium Oleispira antarctica.</title>
        <authorList>
            <person name="Kube M."/>
            <person name="Chernikova T.N."/>
            <person name="Al-Ramahi Y."/>
            <person name="Beloqui A."/>
            <person name="Lopez-Cortez N."/>
            <person name="Guazzaroni M.E."/>
            <person name="Heipieper H.J."/>
            <person name="Klages S."/>
            <person name="Kotsyurbenko O.R."/>
            <person name="Langer I."/>
            <person name="Nechitaylo T.Y."/>
            <person name="Lunsdorf H."/>
            <person name="Fernandez M."/>
            <person name="Juarez S."/>
            <person name="Ciordia S."/>
            <person name="Singer A."/>
            <person name="Kagan O."/>
            <person name="Egorova O."/>
            <person name="Petit P.A."/>
            <person name="Stogios P."/>
            <person name="Kim Y."/>
            <person name="Tchigvintsev A."/>
            <person name="Flick R."/>
            <person name="Denaro R."/>
            <person name="Genovese M."/>
            <person name="Albar J.P."/>
            <person name="Reva O.N."/>
            <person name="Martinez-Gomariz M."/>
            <person name="Tran H."/>
            <person name="Ferrer M."/>
            <person name="Savchenko A."/>
            <person name="Yakunin A.F."/>
            <person name="Yakimov M.M."/>
            <person name="Golyshina O.V."/>
            <person name="Reinhardt R."/>
            <person name="Golyshin P.N."/>
        </authorList>
    </citation>
    <scope>NUCLEOTIDE SEQUENCE [LARGE SCALE GENOMIC DNA]</scope>
</reference>
<dbReference type="KEGG" id="oai:OLEAN_C36360"/>
<dbReference type="GO" id="GO:0009279">
    <property type="term" value="C:cell outer membrane"/>
    <property type="evidence" value="ECO:0007669"/>
    <property type="project" value="UniProtKB-SubCell"/>
</dbReference>
<dbReference type="InterPro" id="IPR021731">
    <property type="entry name" value="AMIN_dom"/>
</dbReference>
<sequence length="706" mass="76082">MSHRINKAAQVFVAVMLATIASAQALASNLVDIKFSAMPGDVTQMELIFDGQPPVPGGYTIEKPARISLDLPGVNSKLASKYHKIGFGNARTATVVSANERARVIVSLAQLVPYTVQTRDDRLVVLMGKTVDTNAQDVQPNQALANVDNRSSNAISASASATSSVMNVDFRRGDQNDGQVQILLSNPKAGVNVQQQGKKIIVTLENTVLPENMRRRLDVVDFATPVKFIDANMEGTNTVIYIEPEGQYDYLAYQADGVLAINVKPITKAEKEKLAQSEFPYSGEKLSLNFQNIEVRAVLQLIADFTGQNLVASDTVDGGITLRLQNVPWDQALDLVLKTKGLAKRQMGNVLLVAPAEEIAAREKIELEAVKQVEDLAPLLSEYVQLRYAKATDIASLLTSESGLMSLRGTAVVDERTNTLLMRDTGGNLDKIREAIALLDIPVRQVLIEARIVIANTSVGEKLGIRWGGGGMNATDDSFVKFGASQTTLSEANQILIDRANGDDPGSITFPDAYVVDLGVSDVGASSLAVGISTFDYLLDLELSAVETDGNAEIVSQPRVITADGQTASIQSGTEIPYQEASSSGATSISFKSAVLRLEVTPQITPDDRIIMDLKINQDSIGEVTAAGPTIDTNALETQVLVENGETIVLGGIFRSEETYATTKTPFFGDIPLLGVLFRRTEHSESKAELLIFITPRLVKDTLSTR</sequence>
<dbReference type="PATRIC" id="fig|698738.3.peg.3783"/>
<organism evidence="11 12">
    <name type="scientific">Oleispira antarctica RB-8</name>
    <dbReference type="NCBI Taxonomy" id="698738"/>
    <lineage>
        <taxon>Bacteria</taxon>
        <taxon>Pseudomonadati</taxon>
        <taxon>Pseudomonadota</taxon>
        <taxon>Gammaproteobacteria</taxon>
        <taxon>Oceanospirillales</taxon>
        <taxon>Oceanospirillaceae</taxon>
        <taxon>Oleispira</taxon>
    </lineage>
</organism>
<protein>
    <submittedName>
        <fullName evidence="11">Type 4 pilus biogenesis protein</fullName>
    </submittedName>
</protein>
<dbReference type="InterPro" id="IPR004846">
    <property type="entry name" value="T2SS/T3SS_dom"/>
</dbReference>
<keyword evidence="5" id="KW-0472">Membrane</keyword>
<dbReference type="Gene3D" id="3.30.1370.120">
    <property type="match status" value="1"/>
</dbReference>
<evidence type="ECO:0000256" key="7">
    <source>
        <dbReference type="RuleBase" id="RU004003"/>
    </source>
</evidence>
<comment type="similarity">
    <text evidence="7">Belongs to the bacterial secretin family.</text>
</comment>
<evidence type="ECO:0000256" key="3">
    <source>
        <dbReference type="ARBA" id="ARBA00022729"/>
    </source>
</evidence>
<evidence type="ECO:0000313" key="12">
    <source>
        <dbReference type="Proteomes" id="UP000032749"/>
    </source>
</evidence>
<dbReference type="Pfam" id="PF07660">
    <property type="entry name" value="STN"/>
    <property type="match status" value="1"/>
</dbReference>
<evidence type="ECO:0000259" key="10">
    <source>
        <dbReference type="SMART" id="SM00965"/>
    </source>
</evidence>
<dbReference type="EMBL" id="FO203512">
    <property type="protein sequence ID" value="CCK77812.1"/>
    <property type="molecule type" value="Genomic_DNA"/>
</dbReference>
<comment type="subcellular location">
    <subcellularLocation>
        <location evidence="8">Cell outer membrane</location>
    </subcellularLocation>
    <subcellularLocation>
        <location evidence="1">Membrane</location>
    </subcellularLocation>
</comment>
<keyword evidence="4" id="KW-0653">Protein transport</keyword>
<evidence type="ECO:0000256" key="1">
    <source>
        <dbReference type="ARBA" id="ARBA00004370"/>
    </source>
</evidence>
<evidence type="ECO:0000256" key="2">
    <source>
        <dbReference type="ARBA" id="ARBA00022448"/>
    </source>
</evidence>
<dbReference type="Gene3D" id="2.60.40.3470">
    <property type="match status" value="1"/>
</dbReference>
<dbReference type="STRING" id="698738.OLEAN_C36360"/>
<name>R4YRT8_OLEAN</name>
<keyword evidence="6" id="KW-0998">Cell outer membrane</keyword>
<dbReference type="InterPro" id="IPR011662">
    <property type="entry name" value="Secretin/TonB_short_N"/>
</dbReference>
<dbReference type="Pfam" id="PF00263">
    <property type="entry name" value="Secretin"/>
    <property type="match status" value="1"/>
</dbReference>
<keyword evidence="3 9" id="KW-0732">Signal</keyword>
<evidence type="ECO:0000256" key="9">
    <source>
        <dbReference type="SAM" id="SignalP"/>
    </source>
</evidence>
<dbReference type="PANTHER" id="PTHR30604">
    <property type="entry name" value="PROTEIN TRANSPORT PROTEIN HOFQ"/>
    <property type="match status" value="1"/>
</dbReference>
<dbReference type="OrthoDB" id="9779724at2"/>
<evidence type="ECO:0000256" key="8">
    <source>
        <dbReference type="RuleBase" id="RU004004"/>
    </source>
</evidence>
<dbReference type="InterPro" id="IPR001775">
    <property type="entry name" value="GspD/PilQ"/>
</dbReference>
<keyword evidence="12" id="KW-1185">Reference proteome</keyword>
<feature type="signal peptide" evidence="9">
    <location>
        <begin position="1"/>
        <end position="27"/>
    </location>
</feature>
<dbReference type="InterPro" id="IPR051808">
    <property type="entry name" value="Type_IV_pilus_biogenesis"/>
</dbReference>
<dbReference type="NCBIfam" id="TIGR02515">
    <property type="entry name" value="IV_pilus_PilQ"/>
    <property type="match status" value="1"/>
</dbReference>
<dbReference type="InterPro" id="IPR038591">
    <property type="entry name" value="NolW-like_sf"/>
</dbReference>
<dbReference type="Pfam" id="PF03958">
    <property type="entry name" value="Secretin_N"/>
    <property type="match status" value="1"/>
</dbReference>
<dbReference type="Pfam" id="PF11741">
    <property type="entry name" value="AMIN"/>
    <property type="match status" value="1"/>
</dbReference>
<dbReference type="GO" id="GO:0009306">
    <property type="term" value="P:protein secretion"/>
    <property type="evidence" value="ECO:0007669"/>
    <property type="project" value="InterPro"/>
</dbReference>
<keyword evidence="2 8" id="KW-0813">Transport</keyword>
<evidence type="ECO:0000256" key="4">
    <source>
        <dbReference type="ARBA" id="ARBA00022927"/>
    </source>
</evidence>
<dbReference type="HOGENOM" id="CLU_006756_0_2_6"/>
<dbReference type="AlphaFoldDB" id="R4YRT8"/>
<feature type="chain" id="PRO_5004383434" evidence="9">
    <location>
        <begin position="28"/>
        <end position="706"/>
    </location>
</feature>
<gene>
    <name evidence="11" type="primary">pilQ</name>
    <name evidence="11" type="ORF">OLEAN_C36360</name>
</gene>
<dbReference type="PRINTS" id="PR00811">
    <property type="entry name" value="BCTERIALGSPD"/>
</dbReference>
<dbReference type="Gene3D" id="3.30.1370.130">
    <property type="match status" value="1"/>
</dbReference>
<evidence type="ECO:0000256" key="5">
    <source>
        <dbReference type="ARBA" id="ARBA00023136"/>
    </source>
</evidence>
<evidence type="ECO:0000256" key="6">
    <source>
        <dbReference type="ARBA" id="ARBA00023237"/>
    </source>
</evidence>
<dbReference type="InterPro" id="IPR013355">
    <property type="entry name" value="Pilus_4_PilQ"/>
</dbReference>